<dbReference type="PRINTS" id="PR00507">
    <property type="entry name" value="N12N6MTFRASE"/>
</dbReference>
<dbReference type="SUPFAM" id="SSF52540">
    <property type="entry name" value="P-loop containing nucleoside triphosphate hydrolases"/>
    <property type="match status" value="2"/>
</dbReference>
<dbReference type="SMART" id="SM00487">
    <property type="entry name" value="DEXDc"/>
    <property type="match status" value="1"/>
</dbReference>
<name>A0ABX8ELP7_9ACTN</name>
<dbReference type="PANTHER" id="PTHR47396">
    <property type="entry name" value="TYPE I RESTRICTION ENZYME ECOKI R PROTEIN"/>
    <property type="match status" value="1"/>
</dbReference>
<dbReference type="InterPro" id="IPR001650">
    <property type="entry name" value="Helicase_C-like"/>
</dbReference>
<dbReference type="InterPro" id="IPR027417">
    <property type="entry name" value="P-loop_NTPase"/>
</dbReference>
<dbReference type="Proteomes" id="UP000679307">
    <property type="component" value="Chromosome"/>
</dbReference>
<dbReference type="InterPro" id="IPR006935">
    <property type="entry name" value="Helicase/UvrB_N"/>
</dbReference>
<dbReference type="EMBL" id="CP075371">
    <property type="protein sequence ID" value="QVT81199.1"/>
    <property type="molecule type" value="Genomic_DNA"/>
</dbReference>
<dbReference type="InterPro" id="IPR039442">
    <property type="entry name" value="Mrr-like_dom"/>
</dbReference>
<evidence type="ECO:0000313" key="3">
    <source>
        <dbReference type="EMBL" id="QVT81199.1"/>
    </source>
</evidence>
<accession>A0ABX8ELP7</accession>
<dbReference type="InterPro" id="IPR050742">
    <property type="entry name" value="Helicase_Restrict-Modif_Enz"/>
</dbReference>
<dbReference type="InterPro" id="IPR041635">
    <property type="entry name" value="Type_ISP_LLaBIII_C"/>
</dbReference>
<dbReference type="Pfam" id="PF13156">
    <property type="entry name" value="Mrr_cat_2"/>
    <property type="match status" value="1"/>
</dbReference>
<gene>
    <name evidence="3" type="ORF">ENKNEFLB_03607</name>
</gene>
<dbReference type="Pfam" id="PF18135">
    <property type="entry name" value="Type_ISP_C"/>
    <property type="match status" value="1"/>
</dbReference>
<dbReference type="CDD" id="cd18785">
    <property type="entry name" value="SF2_C"/>
    <property type="match status" value="1"/>
</dbReference>
<dbReference type="Pfam" id="PF04851">
    <property type="entry name" value="ResIII"/>
    <property type="match status" value="1"/>
</dbReference>
<evidence type="ECO:0000256" key="1">
    <source>
        <dbReference type="SAM" id="MobiDB-lite"/>
    </source>
</evidence>
<evidence type="ECO:0000259" key="2">
    <source>
        <dbReference type="PROSITE" id="PS51192"/>
    </source>
</evidence>
<dbReference type="InterPro" id="IPR053980">
    <property type="entry name" value="ISP_coupler"/>
</dbReference>
<dbReference type="PROSITE" id="PS00092">
    <property type="entry name" value="N6_MTASE"/>
    <property type="match status" value="1"/>
</dbReference>
<keyword evidence="4" id="KW-1185">Reference proteome</keyword>
<dbReference type="CDD" id="cd22333">
    <property type="entry name" value="LlaBIII_nuclease-like"/>
    <property type="match status" value="1"/>
</dbReference>
<dbReference type="Pfam" id="PF22240">
    <property type="entry name" value="ISP_coupler"/>
    <property type="match status" value="1"/>
</dbReference>
<protein>
    <recommendedName>
        <fullName evidence="2">Helicase ATP-binding domain-containing protein</fullName>
    </recommendedName>
</protein>
<dbReference type="PANTHER" id="PTHR47396:SF1">
    <property type="entry name" value="ATP-DEPENDENT HELICASE IRC3-RELATED"/>
    <property type="match status" value="1"/>
</dbReference>
<evidence type="ECO:0000313" key="4">
    <source>
        <dbReference type="Proteomes" id="UP000679307"/>
    </source>
</evidence>
<dbReference type="SUPFAM" id="SSF53335">
    <property type="entry name" value="S-adenosyl-L-methionine-dependent methyltransferases"/>
    <property type="match status" value="1"/>
</dbReference>
<dbReference type="InterPro" id="IPR014001">
    <property type="entry name" value="Helicase_ATP-bd"/>
</dbReference>
<reference evidence="3 4" key="1">
    <citation type="submission" date="2021-05" db="EMBL/GenBank/DDBJ databases">
        <title>Complete genome of Nocardioides aquaticus KCTC 9944T isolated from meromictic and hypersaline Ekho Lake, Antarctica.</title>
        <authorList>
            <person name="Hwang K."/>
            <person name="Kim K.M."/>
            <person name="Choe H."/>
        </authorList>
    </citation>
    <scope>NUCLEOTIDE SEQUENCE [LARGE SCALE GENOMIC DNA]</scope>
    <source>
        <strain evidence="3 4">KCTC 9944</strain>
    </source>
</reference>
<dbReference type="InterPro" id="IPR029063">
    <property type="entry name" value="SAM-dependent_MTases_sf"/>
</dbReference>
<dbReference type="Pfam" id="PF00271">
    <property type="entry name" value="Helicase_C"/>
    <property type="match status" value="1"/>
</dbReference>
<proteinExistence type="predicted"/>
<dbReference type="SMART" id="SM00490">
    <property type="entry name" value="HELICc"/>
    <property type="match status" value="1"/>
</dbReference>
<dbReference type="PROSITE" id="PS51192">
    <property type="entry name" value="HELICASE_ATP_BIND_1"/>
    <property type="match status" value="1"/>
</dbReference>
<dbReference type="Gene3D" id="3.40.50.150">
    <property type="entry name" value="Vaccinia Virus protein VP39"/>
    <property type="match status" value="1"/>
</dbReference>
<sequence length="1613" mass="178449">MPTNIHDVLDDLRAQSLDERDKGDKFERLILNFLRTDPEWSSRFSDVWLWSDWPGREGRPDTGVDLVARHRDRAGLSAIQCKFYAATHKVSKGDLDTFLSASGGTEFVSRYFFDTADNWNANAVETAGRQAVPVQRVDLAYLDEARVDWDQFSWTTPEVLVPVGPKQLRPHQRRALDDVRRGLVGADRGKLVMACGTGKTFTSLKIAEEMVGAGGTVLFLVPSIQLLSQTLREWMAESAVDLRPFAVCSDVRVGRKSTDEGEISTIDLTEPATTDATRLVERMGVGRHSTPRMTVVFSTYQSIDVIAEAQQQGLGDFDLIICDEAHRTTGVTLSDSDESHFVRIHDNNVIHGVKRLYMTATPRVFGEEVKRKAAEAEAVLADMNDEAVFGPELHRLGFGDAVEADLLTDYKVLVLAVDEEYVAANFQTAMATSGEIALGDAAKLLGCWNGLSKRYVDPNERLSDPQPMRRAVAFAKDIKTSKQATESFPVLVDRAIDSDTDKGQRRTRIESRHVDGTMGVQERNKHLAWLKGDPDEGTCRVLTNARCLSEGVDVPALDAVMFLTPRGSQVDVVQAVGRVMRKAPGKQSGYIVLPVVVPSGLSASEALNDNKRYQVVWQVLQALRSHDERFHAMINQIELNKTTTPDRVIVDLVTPPPENDPIGTEPVEKRPGSEQLSLPFDIDEFRDAMFARIVKKVGERKYWERWASDIADIAQAHIIRIRGLLADEDSAPAQEFAAFLEGLRGNLNDNITADEAIEMLAQHLITRPIFEALFAGYDFAKSNPVARTMELMLASLDEHNLDAEQAHLDRFYASVRRRVEGVSSAEGRQRVIVELYDNFFASAFRKTVDRLGIVYTPIEIVDFILNSADDIMREEFGRGLTDEGVHVLDGFTGTGTFITRLLQSGLIKPHDLARKYASELHANEILLLAYYIAAVNIESTYAALSEGGSSRSSVGADAYEPFPGLVLTDTFQSYEDGDRDDLDIFPANHERIERQRRLPITVIVGNPPYSVGQDAANDDNANVKYPSIDDAIRATYAARSTATNKNSLYDSYIRAIKWASLRVGDQGVVAYVTNGGWLDSNVADGMRKTLAEEFSSIYVFNLRGNQRTAGEQSRREGGKVFGGGSRATVAITVLVKKSGRTGPAIVRYTDIGEYLSREQKLSRVAEATGIGGLPSVSVDPNEHGDWLGQRDSNFMTFVPLIAKGNADAVLETVSNGLKSNRDAWVYGFGSSRLLAQVSRLITSYSRASERLSRGLEAEGDPVAISWSRSLRAHAARGRPLKVDGGRLRQVMYRPFVRQNLYVDPLLNDFPSRTADLFGSGGDRPNLGFYAVGVGATSPFALLAADRIVDVQALGAGQNGQFFPRWTWTSVDGGALDFGDQEDVVNGYHRKDNVTDQALARWRAAYGEVWTKDDVFFYCYGLLHSPDYRARFAADLKKMLPRIPLVAASSDARAFADAGRALCDLHLDYDAVQPYPLVGLDAAPVTDGDEASYRFYAVGATRMRFGTPSAEAKAAGERHDRSVIRYNDRITLSGIPAEVYRYMVGSRSAVDWIIDRYYVKTDKVSGIVNDPNDWSREVGDPRHILDLLARVVTVSVETMEIVDSLPALEVVQEV</sequence>
<dbReference type="RefSeq" id="WP_214056607.1">
    <property type="nucleotide sequence ID" value="NZ_BAAAHS010000305.1"/>
</dbReference>
<dbReference type="InterPro" id="IPR002052">
    <property type="entry name" value="DNA_methylase_N6_adenine_CS"/>
</dbReference>
<organism evidence="3 4">
    <name type="scientific">Nocardioides aquaticus</name>
    <dbReference type="NCBI Taxonomy" id="160826"/>
    <lineage>
        <taxon>Bacteria</taxon>
        <taxon>Bacillati</taxon>
        <taxon>Actinomycetota</taxon>
        <taxon>Actinomycetes</taxon>
        <taxon>Propionibacteriales</taxon>
        <taxon>Nocardioidaceae</taxon>
        <taxon>Nocardioides</taxon>
    </lineage>
</organism>
<feature type="domain" description="Helicase ATP-binding" evidence="2">
    <location>
        <begin position="180"/>
        <end position="380"/>
    </location>
</feature>
<feature type="region of interest" description="Disordered" evidence="1">
    <location>
        <begin position="655"/>
        <end position="674"/>
    </location>
</feature>
<dbReference type="Gene3D" id="3.40.50.300">
    <property type="entry name" value="P-loop containing nucleotide triphosphate hydrolases"/>
    <property type="match status" value="2"/>
</dbReference>